<dbReference type="InterPro" id="IPR036291">
    <property type="entry name" value="NAD(P)-bd_dom_sf"/>
</dbReference>
<sequence>MPSITTVSLVRTVPSGSPTVDDFKVSSEPASTKESLKDGEILVRTLYLSCDPYMRSRLTGRTDSYVASFEAGKPLSGSGVGVIEASASPKFKEGAIVAGADFPWKTAFTAPTNGFIEVPMPGAAQPVSVLGVLGMPSFTAYVGIVTLCQVKPGETILVSAASGAVGQMVVQLAKARGLRVIATAGSDEKVQFVKDLGADVAFNYKTAGDYEAAIRKAAPDGFDIYFDNVGGEFLDAVLKCIRPNGRIAECGMISQYNATKETAYGIRNLSYVVTSKITIHGFIVRDYYTTPAYLAFIKEVSALLKENRLQYKLDEVVGLENAPQGLLDLFEGKNFGKRVIKVTSRAERL</sequence>
<dbReference type="InterPro" id="IPR041694">
    <property type="entry name" value="ADH_N_2"/>
</dbReference>
<reference evidence="3" key="1">
    <citation type="submission" date="2022-07" db="EMBL/GenBank/DDBJ databases">
        <title>Phylogenomic reconstructions and comparative analyses of Kickxellomycotina fungi.</title>
        <authorList>
            <person name="Reynolds N.K."/>
            <person name="Stajich J.E."/>
            <person name="Barry K."/>
            <person name="Grigoriev I.V."/>
            <person name="Crous P."/>
            <person name="Smith M.E."/>
        </authorList>
    </citation>
    <scope>NUCLEOTIDE SEQUENCE</scope>
    <source>
        <strain evidence="3">BCRC 34381</strain>
    </source>
</reference>
<dbReference type="SUPFAM" id="SSF50129">
    <property type="entry name" value="GroES-like"/>
    <property type="match status" value="1"/>
</dbReference>
<proteinExistence type="predicted"/>
<dbReference type="PANTHER" id="PTHR43205:SF7">
    <property type="entry name" value="PROSTAGLANDIN REDUCTASE 1"/>
    <property type="match status" value="1"/>
</dbReference>
<dbReference type="InterPro" id="IPR011032">
    <property type="entry name" value="GroES-like_sf"/>
</dbReference>
<keyword evidence="1" id="KW-0560">Oxidoreductase</keyword>
<dbReference type="AlphaFoldDB" id="A0A9W7Y7E0"/>
<dbReference type="PANTHER" id="PTHR43205">
    <property type="entry name" value="PROSTAGLANDIN REDUCTASE"/>
    <property type="match status" value="1"/>
</dbReference>
<dbReference type="FunFam" id="3.40.50.720:FF:000121">
    <property type="entry name" value="Prostaglandin reductase 2"/>
    <property type="match status" value="1"/>
</dbReference>
<dbReference type="SMART" id="SM00829">
    <property type="entry name" value="PKS_ER"/>
    <property type="match status" value="1"/>
</dbReference>
<dbReference type="Gene3D" id="3.90.180.10">
    <property type="entry name" value="Medium-chain alcohol dehydrogenases, catalytic domain"/>
    <property type="match status" value="1"/>
</dbReference>
<dbReference type="InterPro" id="IPR020843">
    <property type="entry name" value="ER"/>
</dbReference>
<gene>
    <name evidence="3" type="ORF">LPJ61_005095</name>
</gene>
<dbReference type="Pfam" id="PF00107">
    <property type="entry name" value="ADH_zinc_N"/>
    <property type="match status" value="1"/>
</dbReference>
<dbReference type="OrthoDB" id="809632at2759"/>
<protein>
    <recommendedName>
        <fullName evidence="2">Enoyl reductase (ER) domain-containing protein</fullName>
    </recommendedName>
</protein>
<name>A0A9W7Y7E0_9FUNG</name>
<comment type="caution">
    <text evidence="3">The sequence shown here is derived from an EMBL/GenBank/DDBJ whole genome shotgun (WGS) entry which is preliminary data.</text>
</comment>
<dbReference type="InterPro" id="IPR045010">
    <property type="entry name" value="MDR_fam"/>
</dbReference>
<dbReference type="Pfam" id="PF16884">
    <property type="entry name" value="ADH_N_2"/>
    <property type="match status" value="1"/>
</dbReference>
<evidence type="ECO:0000313" key="3">
    <source>
        <dbReference type="EMBL" id="KAJ1726573.1"/>
    </source>
</evidence>
<dbReference type="GO" id="GO:0016628">
    <property type="term" value="F:oxidoreductase activity, acting on the CH-CH group of donors, NAD or NADP as acceptor"/>
    <property type="evidence" value="ECO:0007669"/>
    <property type="project" value="InterPro"/>
</dbReference>
<dbReference type="EMBL" id="JANBOI010001482">
    <property type="protein sequence ID" value="KAJ1726573.1"/>
    <property type="molecule type" value="Genomic_DNA"/>
</dbReference>
<dbReference type="CDD" id="cd05288">
    <property type="entry name" value="PGDH"/>
    <property type="match status" value="1"/>
</dbReference>
<accession>A0A9W7Y7E0</accession>
<evidence type="ECO:0000256" key="1">
    <source>
        <dbReference type="ARBA" id="ARBA00023002"/>
    </source>
</evidence>
<evidence type="ECO:0000259" key="2">
    <source>
        <dbReference type="SMART" id="SM00829"/>
    </source>
</evidence>
<dbReference type="Gene3D" id="3.40.50.720">
    <property type="entry name" value="NAD(P)-binding Rossmann-like Domain"/>
    <property type="match status" value="1"/>
</dbReference>
<organism evidence="3 4">
    <name type="scientific">Coemansia biformis</name>
    <dbReference type="NCBI Taxonomy" id="1286918"/>
    <lineage>
        <taxon>Eukaryota</taxon>
        <taxon>Fungi</taxon>
        <taxon>Fungi incertae sedis</taxon>
        <taxon>Zoopagomycota</taxon>
        <taxon>Kickxellomycotina</taxon>
        <taxon>Kickxellomycetes</taxon>
        <taxon>Kickxellales</taxon>
        <taxon>Kickxellaceae</taxon>
        <taxon>Coemansia</taxon>
    </lineage>
</organism>
<evidence type="ECO:0000313" key="4">
    <source>
        <dbReference type="Proteomes" id="UP001143981"/>
    </source>
</evidence>
<dbReference type="SUPFAM" id="SSF51735">
    <property type="entry name" value="NAD(P)-binding Rossmann-fold domains"/>
    <property type="match status" value="1"/>
</dbReference>
<dbReference type="InterPro" id="IPR013149">
    <property type="entry name" value="ADH-like_C"/>
</dbReference>
<feature type="domain" description="Enoyl reductase (ER)" evidence="2">
    <location>
        <begin position="18"/>
        <end position="340"/>
    </location>
</feature>
<dbReference type="Proteomes" id="UP001143981">
    <property type="component" value="Unassembled WGS sequence"/>
</dbReference>
<keyword evidence="4" id="KW-1185">Reference proteome</keyword>